<accession>A0A1H0SL19</accession>
<name>A0A1H0SL19_9ACTN</name>
<dbReference type="Proteomes" id="UP000199088">
    <property type="component" value="Unassembled WGS sequence"/>
</dbReference>
<organism evidence="1 2">
    <name type="scientific">Klenkia soli</name>
    <dbReference type="NCBI Taxonomy" id="1052260"/>
    <lineage>
        <taxon>Bacteria</taxon>
        <taxon>Bacillati</taxon>
        <taxon>Actinomycetota</taxon>
        <taxon>Actinomycetes</taxon>
        <taxon>Geodermatophilales</taxon>
        <taxon>Geodermatophilaceae</taxon>
        <taxon>Klenkia</taxon>
    </lineage>
</organism>
<sequence>MTAPAISASTTGGVGTITFDRPERRNALSLELFGALGDHLDAWRTDDDVAAVVLTGGEEMFCAGLDLDLQSGFTQETRAAYAAACLRVYGALLDYPKPTIAACAGPTLGGGCDIAVFCDIRVGAENAVFGFPQVKFGLTPYFSPLWKIVGLSQAKLLTLTGDRIDAAEALRIGLVDRLVPTGGVVAEATRIAASIAATSTKSALFNKEMILRSPAMDPISALSFETMAYREIVWHPDVVERITEAYAAIGKRS</sequence>
<dbReference type="STRING" id="1052260.SAMN05660199_03877"/>
<dbReference type="EMBL" id="FNIR01000013">
    <property type="protein sequence ID" value="SDP42229.1"/>
    <property type="molecule type" value="Genomic_DNA"/>
</dbReference>
<dbReference type="OrthoDB" id="9775794at2"/>
<reference evidence="2" key="1">
    <citation type="submission" date="2016-10" db="EMBL/GenBank/DDBJ databases">
        <authorList>
            <person name="Varghese N."/>
            <person name="Submissions S."/>
        </authorList>
    </citation>
    <scope>NUCLEOTIDE SEQUENCE [LARGE SCALE GENOMIC DNA]</scope>
    <source>
        <strain evidence="2">DSM 45843</strain>
    </source>
</reference>
<dbReference type="InterPro" id="IPR001753">
    <property type="entry name" value="Enoyl-CoA_hydra/iso"/>
</dbReference>
<dbReference type="SUPFAM" id="SSF52096">
    <property type="entry name" value="ClpP/crotonase"/>
    <property type="match status" value="1"/>
</dbReference>
<dbReference type="Pfam" id="PF00378">
    <property type="entry name" value="ECH_1"/>
    <property type="match status" value="1"/>
</dbReference>
<dbReference type="AlphaFoldDB" id="A0A1H0SL19"/>
<dbReference type="GO" id="GO:0006635">
    <property type="term" value="P:fatty acid beta-oxidation"/>
    <property type="evidence" value="ECO:0007669"/>
    <property type="project" value="TreeGrafter"/>
</dbReference>
<proteinExistence type="predicted"/>
<dbReference type="GO" id="GO:0016853">
    <property type="term" value="F:isomerase activity"/>
    <property type="evidence" value="ECO:0007669"/>
    <property type="project" value="UniProtKB-KW"/>
</dbReference>
<evidence type="ECO:0000313" key="1">
    <source>
        <dbReference type="EMBL" id="SDP42229.1"/>
    </source>
</evidence>
<dbReference type="PANTHER" id="PTHR11941:SF54">
    <property type="entry name" value="ENOYL-COA HYDRATASE, MITOCHONDRIAL"/>
    <property type="match status" value="1"/>
</dbReference>
<protein>
    <submittedName>
        <fullName evidence="1">Enoyl-CoA hydratase/isomerase</fullName>
    </submittedName>
</protein>
<dbReference type="RefSeq" id="WP_091248474.1">
    <property type="nucleotide sequence ID" value="NZ_FNIR01000013.1"/>
</dbReference>
<dbReference type="CDD" id="cd06558">
    <property type="entry name" value="crotonase-like"/>
    <property type="match status" value="1"/>
</dbReference>
<dbReference type="Gene3D" id="3.90.226.10">
    <property type="entry name" value="2-enoyl-CoA Hydratase, Chain A, domain 1"/>
    <property type="match status" value="1"/>
</dbReference>
<evidence type="ECO:0000313" key="2">
    <source>
        <dbReference type="Proteomes" id="UP000199088"/>
    </source>
</evidence>
<keyword evidence="2" id="KW-1185">Reference proteome</keyword>
<keyword evidence="1" id="KW-0413">Isomerase</keyword>
<gene>
    <name evidence="1" type="ORF">SAMN05660199_03877</name>
</gene>
<dbReference type="PANTHER" id="PTHR11941">
    <property type="entry name" value="ENOYL-COA HYDRATASE-RELATED"/>
    <property type="match status" value="1"/>
</dbReference>
<dbReference type="InterPro" id="IPR029045">
    <property type="entry name" value="ClpP/crotonase-like_dom_sf"/>
</dbReference>